<accession>A0A026WR83</accession>
<dbReference type="Proteomes" id="UP000053097">
    <property type="component" value="Unassembled WGS sequence"/>
</dbReference>
<evidence type="ECO:0000313" key="1">
    <source>
        <dbReference type="EMBL" id="EZA58488.1"/>
    </source>
</evidence>
<dbReference type="EMBL" id="KK107121">
    <property type="protein sequence ID" value="EZA58488.1"/>
    <property type="molecule type" value="Genomic_DNA"/>
</dbReference>
<organism evidence="1 2">
    <name type="scientific">Ooceraea biroi</name>
    <name type="common">Clonal raider ant</name>
    <name type="synonym">Cerapachys biroi</name>
    <dbReference type="NCBI Taxonomy" id="2015173"/>
    <lineage>
        <taxon>Eukaryota</taxon>
        <taxon>Metazoa</taxon>
        <taxon>Ecdysozoa</taxon>
        <taxon>Arthropoda</taxon>
        <taxon>Hexapoda</taxon>
        <taxon>Insecta</taxon>
        <taxon>Pterygota</taxon>
        <taxon>Neoptera</taxon>
        <taxon>Endopterygota</taxon>
        <taxon>Hymenoptera</taxon>
        <taxon>Apocrita</taxon>
        <taxon>Aculeata</taxon>
        <taxon>Formicoidea</taxon>
        <taxon>Formicidae</taxon>
        <taxon>Dorylinae</taxon>
        <taxon>Ooceraea</taxon>
    </lineage>
</organism>
<dbReference type="AlphaFoldDB" id="A0A026WR83"/>
<protein>
    <submittedName>
        <fullName evidence="1">Uncharacterized protein</fullName>
    </submittedName>
</protein>
<proteinExistence type="predicted"/>
<name>A0A026WR83_OOCBI</name>
<reference evidence="1 2" key="1">
    <citation type="journal article" date="2014" name="Curr. Biol.">
        <title>The genome of the clonal raider ant Cerapachys biroi.</title>
        <authorList>
            <person name="Oxley P.R."/>
            <person name="Ji L."/>
            <person name="Fetter-Pruneda I."/>
            <person name="McKenzie S.K."/>
            <person name="Li C."/>
            <person name="Hu H."/>
            <person name="Zhang G."/>
            <person name="Kronauer D.J."/>
        </authorList>
    </citation>
    <scope>NUCLEOTIDE SEQUENCE [LARGE SCALE GENOMIC DNA]</scope>
</reference>
<sequence>MDVYESDKEDRDILEREQELDSIMTKKVRNKRQAEAVTDIGNEGKKNKQMENIVEANRYLSIEAGLSGVIFDWNMDMPLHELVEAIDDTQGILQLVRMRKRYLDPQTKEAMIGYTHNILVTIEGNELPKELKLLMD</sequence>
<gene>
    <name evidence="1" type="ORF">X777_01109</name>
</gene>
<keyword evidence="2" id="KW-1185">Reference proteome</keyword>
<evidence type="ECO:0000313" key="2">
    <source>
        <dbReference type="Proteomes" id="UP000053097"/>
    </source>
</evidence>